<feature type="domain" description="ATP-grasp" evidence="2">
    <location>
        <begin position="131"/>
        <end position="335"/>
    </location>
</feature>
<dbReference type="SUPFAM" id="SSF56059">
    <property type="entry name" value="Glutathione synthetase ATP-binding domain-like"/>
    <property type="match status" value="1"/>
</dbReference>
<dbReference type="InterPro" id="IPR005479">
    <property type="entry name" value="CPAse_ATP-bd"/>
</dbReference>
<gene>
    <name evidence="3" type="ORF">HJ588_13085</name>
</gene>
<reference evidence="3 4" key="1">
    <citation type="submission" date="2020-05" db="EMBL/GenBank/DDBJ databases">
        <title>Flexivirga sp. ID2601S isolated from air conditioner.</title>
        <authorList>
            <person name="Kim D.H."/>
        </authorList>
    </citation>
    <scope>NUCLEOTIDE SEQUENCE [LARGE SCALE GENOMIC DNA]</scope>
    <source>
        <strain evidence="3 4">ID2601S</strain>
    </source>
</reference>
<evidence type="ECO:0000313" key="4">
    <source>
        <dbReference type="Proteomes" id="UP000557772"/>
    </source>
</evidence>
<organism evidence="3 4">
    <name type="scientific">Flexivirga aerilata</name>
    <dbReference type="NCBI Taxonomy" id="1656889"/>
    <lineage>
        <taxon>Bacteria</taxon>
        <taxon>Bacillati</taxon>
        <taxon>Actinomycetota</taxon>
        <taxon>Actinomycetes</taxon>
        <taxon>Micrococcales</taxon>
        <taxon>Dermacoccaceae</taxon>
        <taxon>Flexivirga</taxon>
    </lineage>
</organism>
<dbReference type="RefSeq" id="WP_171156265.1">
    <property type="nucleotide sequence ID" value="NZ_JABENB010000002.1"/>
</dbReference>
<keyword evidence="1" id="KW-0547">Nucleotide-binding</keyword>
<dbReference type="GO" id="GO:0046872">
    <property type="term" value="F:metal ion binding"/>
    <property type="evidence" value="ECO:0007669"/>
    <property type="project" value="InterPro"/>
</dbReference>
<dbReference type="Gene3D" id="3.30.470.20">
    <property type="entry name" value="ATP-grasp fold, B domain"/>
    <property type="match status" value="1"/>
</dbReference>
<proteinExistence type="predicted"/>
<dbReference type="Pfam" id="PF02786">
    <property type="entry name" value="CPSase_L_D2"/>
    <property type="match status" value="1"/>
</dbReference>
<keyword evidence="1" id="KW-0067">ATP-binding</keyword>
<keyword evidence="4" id="KW-1185">Reference proteome</keyword>
<name>A0A849APG0_9MICO</name>
<dbReference type="GO" id="GO:0005524">
    <property type="term" value="F:ATP binding"/>
    <property type="evidence" value="ECO:0007669"/>
    <property type="project" value="UniProtKB-UniRule"/>
</dbReference>
<protein>
    <submittedName>
        <fullName evidence="3">Carboxylate--amine ligase</fullName>
    </submittedName>
</protein>
<evidence type="ECO:0000256" key="1">
    <source>
        <dbReference type="PROSITE-ProRule" id="PRU00409"/>
    </source>
</evidence>
<evidence type="ECO:0000259" key="2">
    <source>
        <dbReference type="PROSITE" id="PS50975"/>
    </source>
</evidence>
<sequence length="422" mass="46538">MPEADRHDFDPSALLPVVVGGDIGAYALLRAFHEEYGVRGVAISSVEPSPFIDTRIADVLVQRGIADETVLVQTLVELAQQHPGRIRLLMTNADWFVRTLSAHREQLEPHYRLVLPSPETFDAVSDKERFAALCEKLGIATPRTVAVHLPDLDDDAAVAALDVPLRYPLIGKPASSADYHAVDFVGKQKVHHFAGRAELEIVLLRLRAAGYAGTFLLQEFVPGGEPQLGSLTAYRDSHGEVTLLATGRVLLQEHTPDALGIPAAILTGDFTEAMEPAARFLDAADYFGFANFDFKQDPRTGELVFFEVNPRIGRNNYYVTAAGHNVARFPVEDLVAGRSVPQERATAHLVYSVVPRLLLLRYLPERALRSRVVRLMRQGRVAHPLANPADGSPQRRASVLAMTTNHVRKFLRTYPRPTDTGL</sequence>
<dbReference type="InterPro" id="IPR011761">
    <property type="entry name" value="ATP-grasp"/>
</dbReference>
<dbReference type="Proteomes" id="UP000557772">
    <property type="component" value="Unassembled WGS sequence"/>
</dbReference>
<dbReference type="GO" id="GO:0016874">
    <property type="term" value="F:ligase activity"/>
    <property type="evidence" value="ECO:0007669"/>
    <property type="project" value="UniProtKB-KW"/>
</dbReference>
<dbReference type="PROSITE" id="PS50975">
    <property type="entry name" value="ATP_GRASP"/>
    <property type="match status" value="1"/>
</dbReference>
<accession>A0A849APG0</accession>
<dbReference type="EMBL" id="JABENB010000002">
    <property type="protein sequence ID" value="NNG40200.1"/>
    <property type="molecule type" value="Genomic_DNA"/>
</dbReference>
<dbReference type="AlphaFoldDB" id="A0A849APG0"/>
<keyword evidence="3" id="KW-0436">Ligase</keyword>
<comment type="caution">
    <text evidence="3">The sequence shown here is derived from an EMBL/GenBank/DDBJ whole genome shotgun (WGS) entry which is preliminary data.</text>
</comment>
<evidence type="ECO:0000313" key="3">
    <source>
        <dbReference type="EMBL" id="NNG40200.1"/>
    </source>
</evidence>